<sequence length="164" mass="18298">MGFFLSSLICLLVLVGCSDKEEDVAGEFLLGNFGFTPNENETYHIVVPIEWTGKEPVNIVSLELIKGEEEPITLEEDGISYEFFGADPLKTTGIYGDSDIGDLTNLKNLVIDGEGKLVLKLKTSKVQADNERRVKIKFSINSKEIEKIVKWKTLEQLTTKQQGN</sequence>
<gene>
    <name evidence="1" type="ORF">CD33_11125</name>
</gene>
<protein>
    <submittedName>
        <fullName evidence="1">Uncharacterized protein</fullName>
    </submittedName>
</protein>
<reference evidence="1 2" key="1">
    <citation type="submission" date="2014-02" db="EMBL/GenBank/DDBJ databases">
        <title>Draft genome sequence of Lysinibacillus sinduriensis JCM 15800.</title>
        <authorList>
            <person name="Zhang F."/>
            <person name="Wang G."/>
            <person name="Zhang L."/>
        </authorList>
    </citation>
    <scope>NUCLEOTIDE SEQUENCE [LARGE SCALE GENOMIC DNA]</scope>
    <source>
        <strain evidence="1 2">JCM 15800</strain>
    </source>
</reference>
<evidence type="ECO:0000313" key="1">
    <source>
        <dbReference type="EMBL" id="KGR75268.1"/>
    </source>
</evidence>
<name>A0A0A3HY41_9BACL</name>
<accession>A0A0A3HY41</accession>
<dbReference type="Proteomes" id="UP000030408">
    <property type="component" value="Unassembled WGS sequence"/>
</dbReference>
<evidence type="ECO:0000313" key="2">
    <source>
        <dbReference type="Proteomes" id="UP000030408"/>
    </source>
</evidence>
<dbReference type="AlphaFoldDB" id="A0A0A3HY41"/>
<keyword evidence="2" id="KW-1185">Reference proteome</keyword>
<comment type="caution">
    <text evidence="1">The sequence shown here is derived from an EMBL/GenBank/DDBJ whole genome shotgun (WGS) entry which is preliminary data.</text>
</comment>
<proteinExistence type="predicted"/>
<dbReference type="eggNOG" id="ENOG50332HG">
    <property type="taxonomic scope" value="Bacteria"/>
</dbReference>
<dbReference type="EMBL" id="JPVO01000051">
    <property type="protein sequence ID" value="KGR75268.1"/>
    <property type="molecule type" value="Genomic_DNA"/>
</dbReference>
<organism evidence="1 2">
    <name type="scientific">Ureibacillus sinduriensis BLB-1 = JCM 15800</name>
    <dbReference type="NCBI Taxonomy" id="1384057"/>
    <lineage>
        <taxon>Bacteria</taxon>
        <taxon>Bacillati</taxon>
        <taxon>Bacillota</taxon>
        <taxon>Bacilli</taxon>
        <taxon>Bacillales</taxon>
        <taxon>Caryophanaceae</taxon>
        <taxon>Ureibacillus</taxon>
    </lineage>
</organism>